<dbReference type="Pfam" id="PF02120">
    <property type="entry name" value="Flg_hook"/>
    <property type="match status" value="1"/>
</dbReference>
<dbReference type="InterPro" id="IPR021136">
    <property type="entry name" value="Flagellar_hook_control-like_C"/>
</dbReference>
<feature type="compositionally biased region" description="Polar residues" evidence="1">
    <location>
        <begin position="245"/>
        <end position="265"/>
    </location>
</feature>
<dbReference type="RefSeq" id="WP_155309621.1">
    <property type="nucleotide sequence ID" value="NZ_AP021879.1"/>
</dbReference>
<feature type="domain" description="Flagellar hook-length control protein-like C-terminal" evidence="2">
    <location>
        <begin position="431"/>
        <end position="512"/>
    </location>
</feature>
<dbReference type="Proteomes" id="UP000422108">
    <property type="component" value="Chromosome"/>
</dbReference>
<sequence length="569" mass="61619">MELGSLIQSFMAPTASTKAVTGTDILTRDFSETVTGTDVNDGQSFLQAISEYLSGSHDRPVSDGPVTDSDMPALEETDLQLAALIAEDPSLAAMVEMLQQDAVADSATEIESIASAFTEMDDDAPMAMPIQTLANGKEVLPEEMLTTGESDGAEWENALLAFETGTQRHGSQPTTEDQLISQEKNIVVPAIKSEDETIIPSNGAASQLRSQMEQTQIDLQGGETRSDNGRLSGPSVSLAEGEMTLSENMPEKNQQIFDAGSQQDEIVTDDEQLAVRSPNMPERDQRLFNGESQQNEIVMDDEQPAARFLSTDSLKSDSKPSSATGSVPGEGTLPSKGETPQKGENSQPEGDDVAAQKKHHQLRTQGESTNASFRETANGGTTPYEASRSDSPAVDSLSQNRAQTTTPFGSPSQPAAESGFNKAVMDQIVEKAMVRSTDTGSEVRVQLKPDSLGDVRMSIISENNQLSVKMITDQHTTKEILESQLNHLRAELDKQGLVVDKIEVMVNTNTDQNQNREQFFQMFRDQQTGNGRGNAGENRQRRQQQQEAQNGGDGNRTQSSVENGISYFA</sequence>
<feature type="region of interest" description="Disordered" evidence="1">
    <location>
        <begin position="526"/>
        <end position="569"/>
    </location>
</feature>
<proteinExistence type="predicted"/>
<feature type="compositionally biased region" description="Polar residues" evidence="1">
    <location>
        <begin position="363"/>
        <end position="381"/>
    </location>
</feature>
<dbReference type="CDD" id="cd17470">
    <property type="entry name" value="T3SS_Flik_C"/>
    <property type="match status" value="1"/>
</dbReference>
<accession>A0A5K8A769</accession>
<evidence type="ECO:0000313" key="3">
    <source>
        <dbReference type="EMBL" id="BBO88296.1"/>
    </source>
</evidence>
<feature type="compositionally biased region" description="Polar residues" evidence="1">
    <location>
        <begin position="396"/>
        <end position="415"/>
    </location>
</feature>
<reference evidence="3 4" key="1">
    <citation type="submission" date="2019-11" db="EMBL/GenBank/DDBJ databases">
        <title>Comparative genomics of hydrocarbon-degrading Desulfosarcina strains.</title>
        <authorList>
            <person name="Watanabe M."/>
            <person name="Kojima H."/>
            <person name="Fukui M."/>
        </authorList>
    </citation>
    <scope>NUCLEOTIDE SEQUENCE [LARGE SCALE GENOMIC DNA]</scope>
    <source>
        <strain evidence="4">oXyS1</strain>
    </source>
</reference>
<evidence type="ECO:0000259" key="2">
    <source>
        <dbReference type="Pfam" id="PF02120"/>
    </source>
</evidence>
<feature type="compositionally biased region" description="Polar residues" evidence="1">
    <location>
        <begin position="205"/>
        <end position="218"/>
    </location>
</feature>
<dbReference type="Gene3D" id="3.30.750.140">
    <property type="match status" value="1"/>
</dbReference>
<organism evidence="3 4">
    <name type="scientific">Desulfosarcina ovata subsp. ovata</name>
    <dbReference type="NCBI Taxonomy" id="2752305"/>
    <lineage>
        <taxon>Bacteria</taxon>
        <taxon>Pseudomonadati</taxon>
        <taxon>Thermodesulfobacteriota</taxon>
        <taxon>Desulfobacteria</taxon>
        <taxon>Desulfobacterales</taxon>
        <taxon>Desulfosarcinaceae</taxon>
        <taxon>Desulfosarcina</taxon>
    </lineage>
</organism>
<gene>
    <name evidence="3" type="ORF">DSCOOX_14760</name>
</gene>
<dbReference type="InterPro" id="IPR038610">
    <property type="entry name" value="FliK-like_C_sf"/>
</dbReference>
<dbReference type="EMBL" id="AP021879">
    <property type="protein sequence ID" value="BBO88296.1"/>
    <property type="molecule type" value="Genomic_DNA"/>
</dbReference>
<evidence type="ECO:0000256" key="1">
    <source>
        <dbReference type="SAM" id="MobiDB-lite"/>
    </source>
</evidence>
<dbReference type="AlphaFoldDB" id="A0A5K8A769"/>
<protein>
    <recommendedName>
        <fullName evidence="2">Flagellar hook-length control protein-like C-terminal domain-containing protein</fullName>
    </recommendedName>
</protein>
<keyword evidence="4" id="KW-1185">Reference proteome</keyword>
<name>A0A5K8A769_9BACT</name>
<feature type="region of interest" description="Disordered" evidence="1">
    <location>
        <begin position="205"/>
        <end position="418"/>
    </location>
</feature>
<evidence type="ECO:0000313" key="4">
    <source>
        <dbReference type="Proteomes" id="UP000422108"/>
    </source>
</evidence>